<dbReference type="Proteomes" id="UP001358586">
    <property type="component" value="Chromosome 11"/>
</dbReference>
<comment type="caution">
    <text evidence="2">The sequence shown here is derived from an EMBL/GenBank/DDBJ whole genome shotgun (WGS) entry which is preliminary data.</text>
</comment>
<organism evidence="2 3">
    <name type="scientific">Gossypium arboreum</name>
    <name type="common">Tree cotton</name>
    <name type="synonym">Gossypium nanking</name>
    <dbReference type="NCBI Taxonomy" id="29729"/>
    <lineage>
        <taxon>Eukaryota</taxon>
        <taxon>Viridiplantae</taxon>
        <taxon>Streptophyta</taxon>
        <taxon>Embryophyta</taxon>
        <taxon>Tracheophyta</taxon>
        <taxon>Spermatophyta</taxon>
        <taxon>Magnoliopsida</taxon>
        <taxon>eudicotyledons</taxon>
        <taxon>Gunneridae</taxon>
        <taxon>Pentapetalae</taxon>
        <taxon>rosids</taxon>
        <taxon>malvids</taxon>
        <taxon>Malvales</taxon>
        <taxon>Malvaceae</taxon>
        <taxon>Malvoideae</taxon>
        <taxon>Gossypium</taxon>
    </lineage>
</organism>
<evidence type="ECO:0000313" key="3">
    <source>
        <dbReference type="Proteomes" id="UP001358586"/>
    </source>
</evidence>
<dbReference type="InterPro" id="IPR012337">
    <property type="entry name" value="RNaseH-like_sf"/>
</dbReference>
<protein>
    <recommendedName>
        <fullName evidence="1">RNase H type-1 domain-containing protein</fullName>
    </recommendedName>
</protein>
<dbReference type="Gene3D" id="3.30.420.10">
    <property type="entry name" value="Ribonuclease H-like superfamily/Ribonuclease H"/>
    <property type="match status" value="1"/>
</dbReference>
<dbReference type="PANTHER" id="PTHR47723:SF19">
    <property type="entry name" value="POLYNUCLEOTIDYL TRANSFERASE, RIBONUCLEASE H-LIKE SUPERFAMILY PROTEIN"/>
    <property type="match status" value="1"/>
</dbReference>
<feature type="domain" description="RNase H type-1" evidence="1">
    <location>
        <begin position="75"/>
        <end position="193"/>
    </location>
</feature>
<dbReference type="InterPro" id="IPR044730">
    <property type="entry name" value="RNase_H-like_dom_plant"/>
</dbReference>
<evidence type="ECO:0000259" key="1">
    <source>
        <dbReference type="Pfam" id="PF13456"/>
    </source>
</evidence>
<evidence type="ECO:0000313" key="2">
    <source>
        <dbReference type="EMBL" id="KAK5783798.1"/>
    </source>
</evidence>
<keyword evidence="3" id="KW-1185">Reference proteome</keyword>
<dbReference type="PANTHER" id="PTHR47723">
    <property type="entry name" value="OS05G0353850 PROTEIN"/>
    <property type="match status" value="1"/>
</dbReference>
<dbReference type="EMBL" id="JARKNE010000011">
    <property type="protein sequence ID" value="KAK5783798.1"/>
    <property type="molecule type" value="Genomic_DNA"/>
</dbReference>
<dbReference type="InterPro" id="IPR002156">
    <property type="entry name" value="RNaseH_domain"/>
</dbReference>
<dbReference type="SUPFAM" id="SSF53098">
    <property type="entry name" value="Ribonuclease H-like"/>
    <property type="match status" value="1"/>
</dbReference>
<accession>A0ABR0MZU1</accession>
<dbReference type="InterPro" id="IPR053151">
    <property type="entry name" value="RNase_H-like"/>
</dbReference>
<name>A0ABR0MZU1_GOSAR</name>
<dbReference type="InterPro" id="IPR036397">
    <property type="entry name" value="RNaseH_sf"/>
</dbReference>
<dbReference type="Pfam" id="PF13456">
    <property type="entry name" value="RVT_3"/>
    <property type="match status" value="1"/>
</dbReference>
<sequence length="211" mass="23945">MFHCGVWSQAIRLDGYNLRCVSTSLPFSHYVGIRGLVGSWAFWAKQYSSTLKFSFHRARGHLHSWPLPNNWVSLNTDGSVKFDEGFAASGGCVRDHNGEWIGFAKYLGNCIILEVKLWGILDGLNLILDRRIERILIQTDSIEAINLILDDSFGSLNSALVRKIHLILRKMEQWKIQCIPRKENLIADTLAKSVPTRRLGLRLFIDPPLGI</sequence>
<proteinExistence type="predicted"/>
<dbReference type="CDD" id="cd06222">
    <property type="entry name" value="RNase_H_like"/>
    <property type="match status" value="1"/>
</dbReference>
<gene>
    <name evidence="2" type="ORF">PVK06_038313</name>
</gene>
<reference evidence="2 3" key="1">
    <citation type="submission" date="2023-03" db="EMBL/GenBank/DDBJ databases">
        <title>WGS of Gossypium arboreum.</title>
        <authorList>
            <person name="Yu D."/>
        </authorList>
    </citation>
    <scope>NUCLEOTIDE SEQUENCE [LARGE SCALE GENOMIC DNA]</scope>
    <source>
        <tissue evidence="2">Leaf</tissue>
    </source>
</reference>